<evidence type="ECO:0000313" key="3">
    <source>
        <dbReference type="Proteomes" id="UP001165460"/>
    </source>
</evidence>
<feature type="transmembrane region" description="Helical" evidence="1">
    <location>
        <begin position="348"/>
        <end position="364"/>
    </location>
</feature>
<feature type="transmembrane region" description="Helical" evidence="1">
    <location>
        <begin position="403"/>
        <end position="421"/>
    </location>
</feature>
<organism evidence="2 3">
    <name type="scientific">Pedobacter montanisoli</name>
    <dbReference type="NCBI Taxonomy" id="2923277"/>
    <lineage>
        <taxon>Bacteria</taxon>
        <taxon>Pseudomonadati</taxon>
        <taxon>Bacteroidota</taxon>
        <taxon>Sphingobacteriia</taxon>
        <taxon>Sphingobacteriales</taxon>
        <taxon>Sphingobacteriaceae</taxon>
        <taxon>Pedobacter</taxon>
    </lineage>
</organism>
<comment type="caution">
    <text evidence="2">The sequence shown here is derived from an EMBL/GenBank/DDBJ whole genome shotgun (WGS) entry which is preliminary data.</text>
</comment>
<dbReference type="InterPro" id="IPR010364">
    <property type="entry name" value="Uncharacterised_IM_CreD"/>
</dbReference>
<feature type="transmembrane region" description="Helical" evidence="1">
    <location>
        <begin position="323"/>
        <end position="341"/>
    </location>
</feature>
<keyword evidence="1" id="KW-1133">Transmembrane helix</keyword>
<dbReference type="Pfam" id="PF06123">
    <property type="entry name" value="CreD"/>
    <property type="match status" value="1"/>
</dbReference>
<dbReference type="PANTHER" id="PTHR30092">
    <property type="entry name" value="INNER MEMBRANE PROTEIN CRED"/>
    <property type="match status" value="1"/>
</dbReference>
<feature type="transmembrane region" description="Helical" evidence="1">
    <location>
        <begin position="376"/>
        <end position="396"/>
    </location>
</feature>
<feature type="transmembrane region" description="Helical" evidence="1">
    <location>
        <begin position="17"/>
        <end position="38"/>
    </location>
</feature>
<dbReference type="PIRSF" id="PIRSF004548">
    <property type="entry name" value="CreD"/>
    <property type="match status" value="1"/>
</dbReference>
<evidence type="ECO:0000313" key="2">
    <source>
        <dbReference type="EMBL" id="MCJ0743772.1"/>
    </source>
</evidence>
<reference evidence="2" key="1">
    <citation type="submission" date="2022-03" db="EMBL/GenBank/DDBJ databases">
        <authorList>
            <person name="Woo C.Y."/>
        </authorList>
    </citation>
    <scope>NUCLEOTIDE SEQUENCE</scope>
    <source>
        <strain evidence="2">CYS-01</strain>
    </source>
</reference>
<dbReference type="RefSeq" id="WP_243363075.1">
    <property type="nucleotide sequence ID" value="NZ_JALGBH010000002.1"/>
</dbReference>
<dbReference type="NCBIfam" id="NF008712">
    <property type="entry name" value="PRK11715.1-1"/>
    <property type="match status" value="1"/>
</dbReference>
<dbReference type="PANTHER" id="PTHR30092:SF0">
    <property type="entry name" value="INNER MEMBRANE PROTEIN CRED"/>
    <property type="match status" value="1"/>
</dbReference>
<dbReference type="Proteomes" id="UP001165460">
    <property type="component" value="Unassembled WGS sequence"/>
</dbReference>
<accession>A0ABS9ZZP0</accession>
<name>A0ABS9ZZP0_9SPHI</name>
<keyword evidence="1" id="KW-0472">Membrane</keyword>
<evidence type="ECO:0000256" key="1">
    <source>
        <dbReference type="SAM" id="Phobius"/>
    </source>
</evidence>
<protein>
    <submittedName>
        <fullName evidence="2">Cell envelope integrity protein CreD</fullName>
    </submittedName>
</protein>
<gene>
    <name evidence="2" type="primary">creD</name>
    <name evidence="2" type="ORF">MMF97_13715</name>
</gene>
<sequence>MLQENLTKTVNWFRESILIKLCFIGMLTLVLLIPSVLLQDLVRERQQRQGEVVTEISDKWSGEQLLEGPILVLPYLKTIAEKNEKGVVTYKEDLQNIYILPEELNIDSKVNPETLHRGIFETVVYNSNISVNGKFSALELKKSGIDPKLVLWNKAKVVIGLSDLKGLKNNPSMMLGGKPYEIEPEFTQAKLFQNNLITLIDLSTDQNTAIPFSFNMDLRGSSELNFFHLGKTTTLKMEGKWGDPSFTGRYLPEERNITNDSFKATWKIPHFNRSFPQQWMDKEALTTSENNKPYISANNDNTFGVRFILPVDQYQKTMRSAKYAILIILLTFLSLFFTELLNKKKIHLLHYALIGAAMIIYYALLLSFSEQFGFNIAYLIASAATIVLIIFFLLGLLKSKKPALVFGIILSVFYAFIFVIIQLQDFSLLFGSVGLFIIIATMMYLSTKLNWERKSASEIQE</sequence>
<feature type="transmembrane region" description="Helical" evidence="1">
    <location>
        <begin position="427"/>
        <end position="445"/>
    </location>
</feature>
<proteinExistence type="predicted"/>
<dbReference type="EMBL" id="JALGBH010000002">
    <property type="protein sequence ID" value="MCJ0743772.1"/>
    <property type="molecule type" value="Genomic_DNA"/>
</dbReference>
<keyword evidence="3" id="KW-1185">Reference proteome</keyword>
<keyword evidence="1" id="KW-0812">Transmembrane</keyword>